<organism evidence="1 2">
    <name type="scientific">Ambrosia artemisiifolia</name>
    <name type="common">Common ragweed</name>
    <dbReference type="NCBI Taxonomy" id="4212"/>
    <lineage>
        <taxon>Eukaryota</taxon>
        <taxon>Viridiplantae</taxon>
        <taxon>Streptophyta</taxon>
        <taxon>Embryophyta</taxon>
        <taxon>Tracheophyta</taxon>
        <taxon>Spermatophyta</taxon>
        <taxon>Magnoliopsida</taxon>
        <taxon>eudicotyledons</taxon>
        <taxon>Gunneridae</taxon>
        <taxon>Pentapetalae</taxon>
        <taxon>asterids</taxon>
        <taxon>campanulids</taxon>
        <taxon>Asterales</taxon>
        <taxon>Asteraceae</taxon>
        <taxon>Asteroideae</taxon>
        <taxon>Heliantheae alliance</taxon>
        <taxon>Heliantheae</taxon>
        <taxon>Ambrosia</taxon>
    </lineage>
</organism>
<dbReference type="AlphaFoldDB" id="A0AAD5DC43"/>
<evidence type="ECO:0000313" key="1">
    <source>
        <dbReference type="EMBL" id="KAI7755991.1"/>
    </source>
</evidence>
<proteinExistence type="predicted"/>
<gene>
    <name evidence="1" type="ORF">M8C21_022103</name>
</gene>
<accession>A0AAD5DC43</accession>
<reference evidence="1" key="1">
    <citation type="submission" date="2022-06" db="EMBL/GenBank/DDBJ databases">
        <title>Uncovering the hologenomic basis of an extraordinary plant invasion.</title>
        <authorList>
            <person name="Bieker V.C."/>
            <person name="Martin M.D."/>
            <person name="Gilbert T."/>
            <person name="Hodgins K."/>
            <person name="Battlay P."/>
            <person name="Petersen B."/>
            <person name="Wilson J."/>
        </authorList>
    </citation>
    <scope>NUCLEOTIDE SEQUENCE</scope>
    <source>
        <strain evidence="1">AA19_3_7</strain>
        <tissue evidence="1">Leaf</tissue>
    </source>
</reference>
<protein>
    <submittedName>
        <fullName evidence="1">Uncharacterized protein</fullName>
    </submittedName>
</protein>
<keyword evidence="2" id="KW-1185">Reference proteome</keyword>
<comment type="caution">
    <text evidence="1">The sequence shown here is derived from an EMBL/GenBank/DDBJ whole genome shotgun (WGS) entry which is preliminary data.</text>
</comment>
<sequence length="88" mass="10151">MNGIISSSQSFTGKHVNHGCLLSTMKEETRYTFKDCHSLCRPFSVEFKVTILVTFQTEMYNVQTKSDPRAFRKWVAMESLPLELVQSK</sequence>
<dbReference type="EMBL" id="JAMZMK010000651">
    <property type="protein sequence ID" value="KAI7755991.1"/>
    <property type="molecule type" value="Genomic_DNA"/>
</dbReference>
<evidence type="ECO:0000313" key="2">
    <source>
        <dbReference type="Proteomes" id="UP001206925"/>
    </source>
</evidence>
<dbReference type="Proteomes" id="UP001206925">
    <property type="component" value="Unassembled WGS sequence"/>
</dbReference>
<name>A0AAD5DC43_AMBAR</name>